<keyword evidence="9" id="KW-1185">Reference proteome</keyword>
<dbReference type="CDD" id="cd12148">
    <property type="entry name" value="fungal_TF_MHR"/>
    <property type="match status" value="1"/>
</dbReference>
<dbReference type="PROSITE" id="PS50048">
    <property type="entry name" value="ZN2_CY6_FUNGAL_2"/>
    <property type="match status" value="2"/>
</dbReference>
<dbReference type="Pfam" id="PF00172">
    <property type="entry name" value="Zn_clus"/>
    <property type="match status" value="2"/>
</dbReference>
<evidence type="ECO:0000259" key="7">
    <source>
        <dbReference type="PROSITE" id="PS50048"/>
    </source>
</evidence>
<sequence>MPAQRSKTTCNQCRARKVRCDGGPPPCAGCKRLDFECSFDNTPASAPAAVPEKKRGSRACRQCRSLKSKCTGELPTCAGCRTSGKTCVYPELRRAARRQEASDSGAQNTGISPVIALETPESASIHAAPVSSRSSQHEPPPSGPSTAVSRIEPADAHPLPPLRDRLHLVVDFFRHIHPIPAYAFLYEEATVQRCLEETIDEALIYSICALSALLLGYSKYHPVATATWATRVENMIWASLEQPTIFKIQALALVIQYRIITGNFQRGFLVFSLAARSATALRLSYERTDLSPLAQEIRRRLMWSLVMLDGHFAIGLSECELAGRDF</sequence>
<dbReference type="EMBL" id="JAGPXD010000003">
    <property type="protein sequence ID" value="KAH7363398.1"/>
    <property type="molecule type" value="Genomic_DNA"/>
</dbReference>
<proteinExistence type="predicted"/>
<evidence type="ECO:0000313" key="8">
    <source>
        <dbReference type="EMBL" id="KAH7363398.1"/>
    </source>
</evidence>
<feature type="region of interest" description="Disordered" evidence="6">
    <location>
        <begin position="125"/>
        <end position="156"/>
    </location>
</feature>
<gene>
    <name evidence="8" type="ORF">B0T11DRAFT_318829</name>
</gene>
<evidence type="ECO:0000256" key="6">
    <source>
        <dbReference type="SAM" id="MobiDB-lite"/>
    </source>
</evidence>
<dbReference type="GO" id="GO:0006351">
    <property type="term" value="P:DNA-templated transcription"/>
    <property type="evidence" value="ECO:0007669"/>
    <property type="project" value="InterPro"/>
</dbReference>
<feature type="domain" description="Zn(2)-C6 fungal-type" evidence="7">
    <location>
        <begin position="59"/>
        <end position="89"/>
    </location>
</feature>
<dbReference type="PANTHER" id="PTHR47338">
    <property type="entry name" value="ZN(II)2CYS6 TRANSCRIPTION FACTOR (EUROFUNG)-RELATED"/>
    <property type="match status" value="1"/>
</dbReference>
<dbReference type="GO" id="GO:0008270">
    <property type="term" value="F:zinc ion binding"/>
    <property type="evidence" value="ECO:0007669"/>
    <property type="project" value="InterPro"/>
</dbReference>
<protein>
    <recommendedName>
        <fullName evidence="7">Zn(2)-C6 fungal-type domain-containing protein</fullName>
    </recommendedName>
</protein>
<comment type="caution">
    <text evidence="8">The sequence shown here is derived from an EMBL/GenBank/DDBJ whole genome shotgun (WGS) entry which is preliminary data.</text>
</comment>
<name>A0A8K0TN42_9PEZI</name>
<keyword evidence="3" id="KW-0805">Transcription regulation</keyword>
<dbReference type="GO" id="GO:0005634">
    <property type="term" value="C:nucleus"/>
    <property type="evidence" value="ECO:0007669"/>
    <property type="project" value="UniProtKB-SubCell"/>
</dbReference>
<feature type="domain" description="Zn(2)-C6 fungal-type" evidence="7">
    <location>
        <begin position="9"/>
        <end position="39"/>
    </location>
</feature>
<evidence type="ECO:0000256" key="1">
    <source>
        <dbReference type="ARBA" id="ARBA00004123"/>
    </source>
</evidence>
<dbReference type="SMART" id="SM00066">
    <property type="entry name" value="GAL4"/>
    <property type="match status" value="2"/>
</dbReference>
<dbReference type="PANTHER" id="PTHR47338:SF7">
    <property type="entry name" value="ZN(II)2CYS6 TRANSCRIPTION FACTOR (EUROFUNG)"/>
    <property type="match status" value="1"/>
</dbReference>
<evidence type="ECO:0000256" key="3">
    <source>
        <dbReference type="ARBA" id="ARBA00023015"/>
    </source>
</evidence>
<dbReference type="OrthoDB" id="4851232at2759"/>
<evidence type="ECO:0000256" key="2">
    <source>
        <dbReference type="ARBA" id="ARBA00022723"/>
    </source>
</evidence>
<reference evidence="8" key="1">
    <citation type="journal article" date="2021" name="Nat. Commun.">
        <title>Genetic determinants of endophytism in the Arabidopsis root mycobiome.</title>
        <authorList>
            <person name="Mesny F."/>
            <person name="Miyauchi S."/>
            <person name="Thiergart T."/>
            <person name="Pickel B."/>
            <person name="Atanasova L."/>
            <person name="Karlsson M."/>
            <person name="Huettel B."/>
            <person name="Barry K.W."/>
            <person name="Haridas S."/>
            <person name="Chen C."/>
            <person name="Bauer D."/>
            <person name="Andreopoulos W."/>
            <person name="Pangilinan J."/>
            <person name="LaButti K."/>
            <person name="Riley R."/>
            <person name="Lipzen A."/>
            <person name="Clum A."/>
            <person name="Drula E."/>
            <person name="Henrissat B."/>
            <person name="Kohler A."/>
            <person name="Grigoriev I.V."/>
            <person name="Martin F.M."/>
            <person name="Hacquard S."/>
        </authorList>
    </citation>
    <scope>NUCLEOTIDE SEQUENCE</scope>
    <source>
        <strain evidence="8">MPI-CAGE-AT-0016</strain>
    </source>
</reference>
<dbReference type="GO" id="GO:0000981">
    <property type="term" value="F:DNA-binding transcription factor activity, RNA polymerase II-specific"/>
    <property type="evidence" value="ECO:0007669"/>
    <property type="project" value="InterPro"/>
</dbReference>
<keyword evidence="4" id="KW-0804">Transcription</keyword>
<accession>A0A8K0TN42</accession>
<dbReference type="PROSITE" id="PS00463">
    <property type="entry name" value="ZN2_CY6_FUNGAL_1"/>
    <property type="match status" value="2"/>
</dbReference>
<organism evidence="8 9">
    <name type="scientific">Plectosphaerella cucumerina</name>
    <dbReference type="NCBI Taxonomy" id="40658"/>
    <lineage>
        <taxon>Eukaryota</taxon>
        <taxon>Fungi</taxon>
        <taxon>Dikarya</taxon>
        <taxon>Ascomycota</taxon>
        <taxon>Pezizomycotina</taxon>
        <taxon>Sordariomycetes</taxon>
        <taxon>Hypocreomycetidae</taxon>
        <taxon>Glomerellales</taxon>
        <taxon>Plectosphaerellaceae</taxon>
        <taxon>Plectosphaerella</taxon>
    </lineage>
</organism>
<dbReference type="Proteomes" id="UP000813385">
    <property type="component" value="Unassembled WGS sequence"/>
</dbReference>
<dbReference type="Pfam" id="PF04082">
    <property type="entry name" value="Fungal_trans"/>
    <property type="match status" value="1"/>
</dbReference>
<dbReference type="InterPro" id="IPR036864">
    <property type="entry name" value="Zn2-C6_fun-type_DNA-bd_sf"/>
</dbReference>
<dbReference type="Gene3D" id="4.10.240.10">
    <property type="entry name" value="Zn(2)-C6 fungal-type DNA-binding domain"/>
    <property type="match status" value="2"/>
</dbReference>
<dbReference type="InterPro" id="IPR050815">
    <property type="entry name" value="TF_fung"/>
</dbReference>
<evidence type="ECO:0000256" key="5">
    <source>
        <dbReference type="ARBA" id="ARBA00023242"/>
    </source>
</evidence>
<dbReference type="GO" id="GO:0003677">
    <property type="term" value="F:DNA binding"/>
    <property type="evidence" value="ECO:0007669"/>
    <property type="project" value="InterPro"/>
</dbReference>
<dbReference type="InterPro" id="IPR001138">
    <property type="entry name" value="Zn2Cys6_DnaBD"/>
</dbReference>
<dbReference type="SUPFAM" id="SSF57701">
    <property type="entry name" value="Zn2/Cys6 DNA-binding domain"/>
    <property type="match status" value="2"/>
</dbReference>
<keyword evidence="2" id="KW-0479">Metal-binding</keyword>
<evidence type="ECO:0000256" key="4">
    <source>
        <dbReference type="ARBA" id="ARBA00023163"/>
    </source>
</evidence>
<dbReference type="InterPro" id="IPR007219">
    <property type="entry name" value="XnlR_reg_dom"/>
</dbReference>
<dbReference type="CDD" id="cd00067">
    <property type="entry name" value="GAL4"/>
    <property type="match status" value="2"/>
</dbReference>
<evidence type="ECO:0000313" key="9">
    <source>
        <dbReference type="Proteomes" id="UP000813385"/>
    </source>
</evidence>
<dbReference type="AlphaFoldDB" id="A0A8K0TN42"/>
<comment type="subcellular location">
    <subcellularLocation>
        <location evidence="1">Nucleus</location>
    </subcellularLocation>
</comment>
<keyword evidence="5" id="KW-0539">Nucleus</keyword>